<feature type="region of interest" description="Disordered" evidence="1">
    <location>
        <begin position="1"/>
        <end position="23"/>
    </location>
</feature>
<gene>
    <name evidence="2" type="ORF">IPOD504_LOCUS706</name>
</gene>
<protein>
    <submittedName>
        <fullName evidence="2">Uncharacterized protein</fullName>
    </submittedName>
</protein>
<accession>A0ABN8HQ81</accession>
<sequence length="84" mass="9573">MRRYPDTYTSDEELHTPSSVVAEGLMPRRQRYWRGDRGDRIGSAGHRAAALTGSELQTVISRSHPKQSKLRQLTRDSVGGRRQH</sequence>
<keyword evidence="3" id="KW-1185">Reference proteome</keyword>
<evidence type="ECO:0000313" key="3">
    <source>
        <dbReference type="Proteomes" id="UP000837857"/>
    </source>
</evidence>
<feature type="region of interest" description="Disordered" evidence="1">
    <location>
        <begin position="52"/>
        <end position="84"/>
    </location>
</feature>
<name>A0ABN8HQ81_9NEOP</name>
<dbReference type="EMBL" id="OW152813">
    <property type="protein sequence ID" value="CAH2035796.1"/>
    <property type="molecule type" value="Genomic_DNA"/>
</dbReference>
<evidence type="ECO:0000256" key="1">
    <source>
        <dbReference type="SAM" id="MobiDB-lite"/>
    </source>
</evidence>
<feature type="non-terminal residue" evidence="2">
    <location>
        <position position="84"/>
    </location>
</feature>
<reference evidence="2" key="1">
    <citation type="submission" date="2022-03" db="EMBL/GenBank/DDBJ databases">
        <authorList>
            <person name="Martin H S."/>
        </authorList>
    </citation>
    <scope>NUCLEOTIDE SEQUENCE</scope>
</reference>
<organism evidence="2 3">
    <name type="scientific">Iphiclides podalirius</name>
    <name type="common">scarce swallowtail</name>
    <dbReference type="NCBI Taxonomy" id="110791"/>
    <lineage>
        <taxon>Eukaryota</taxon>
        <taxon>Metazoa</taxon>
        <taxon>Ecdysozoa</taxon>
        <taxon>Arthropoda</taxon>
        <taxon>Hexapoda</taxon>
        <taxon>Insecta</taxon>
        <taxon>Pterygota</taxon>
        <taxon>Neoptera</taxon>
        <taxon>Endopterygota</taxon>
        <taxon>Lepidoptera</taxon>
        <taxon>Glossata</taxon>
        <taxon>Ditrysia</taxon>
        <taxon>Papilionoidea</taxon>
        <taxon>Papilionidae</taxon>
        <taxon>Papilioninae</taxon>
        <taxon>Iphiclides</taxon>
    </lineage>
</organism>
<proteinExistence type="predicted"/>
<dbReference type="Proteomes" id="UP000837857">
    <property type="component" value="Chromosome 1"/>
</dbReference>
<evidence type="ECO:0000313" key="2">
    <source>
        <dbReference type="EMBL" id="CAH2035796.1"/>
    </source>
</evidence>